<evidence type="ECO:0000313" key="4">
    <source>
        <dbReference type="RefSeq" id="XP_008230434.1"/>
    </source>
</evidence>
<dbReference type="InterPro" id="IPR000477">
    <property type="entry name" value="RT_dom"/>
</dbReference>
<reference evidence="3" key="1">
    <citation type="journal article" date="2012" name="Nat. Commun.">
        <title>The genome of Prunus mume.</title>
        <authorList>
            <person name="Zhang Q."/>
            <person name="Chen W."/>
            <person name="Sun L."/>
            <person name="Zhao F."/>
            <person name="Huang B."/>
            <person name="Yang W."/>
            <person name="Tao Y."/>
            <person name="Wang J."/>
            <person name="Yuan Z."/>
            <person name="Fan G."/>
            <person name="Xing Z."/>
            <person name="Han C."/>
            <person name="Pan H."/>
            <person name="Zhong X."/>
            <person name="Shi W."/>
            <person name="Liang X."/>
            <person name="Du D."/>
            <person name="Sun F."/>
            <person name="Xu Z."/>
            <person name="Hao R."/>
            <person name="Lv T."/>
            <person name="Lv Y."/>
            <person name="Zheng Z."/>
            <person name="Sun M."/>
            <person name="Luo L."/>
            <person name="Cai M."/>
            <person name="Gao Y."/>
            <person name="Wang J."/>
            <person name="Yin Y."/>
            <person name="Xu X."/>
            <person name="Cheng T."/>
            <person name="Wang J."/>
        </authorList>
    </citation>
    <scope>NUCLEOTIDE SEQUENCE [LARGE SCALE GENOMIC DNA]</scope>
</reference>
<dbReference type="InterPro" id="IPR005162">
    <property type="entry name" value="Retrotrans_gag_dom"/>
</dbReference>
<dbReference type="RefSeq" id="XP_008230434.1">
    <property type="nucleotide sequence ID" value="XM_008232212.1"/>
</dbReference>
<feature type="domain" description="Reverse transcriptase" evidence="2">
    <location>
        <begin position="605"/>
        <end position="762"/>
    </location>
</feature>
<proteinExistence type="predicted"/>
<feature type="compositionally biased region" description="Basic and acidic residues" evidence="1">
    <location>
        <begin position="322"/>
        <end position="351"/>
    </location>
</feature>
<dbReference type="InterPro" id="IPR043128">
    <property type="entry name" value="Rev_trsase/Diguanyl_cyclase"/>
</dbReference>
<dbReference type="PANTHER" id="PTHR24559:SF436">
    <property type="entry name" value="RNA-DIRECTED DNA POLYMERASE HOMOLOG"/>
    <property type="match status" value="1"/>
</dbReference>
<dbReference type="Gene3D" id="3.30.70.270">
    <property type="match status" value="2"/>
</dbReference>
<dbReference type="Pfam" id="PF00078">
    <property type="entry name" value="RVT_1"/>
    <property type="match status" value="1"/>
</dbReference>
<reference evidence="4" key="2">
    <citation type="submission" date="2025-08" db="UniProtKB">
        <authorList>
            <consortium name="RefSeq"/>
        </authorList>
    </citation>
    <scope>IDENTIFICATION</scope>
</reference>
<dbReference type="InterPro" id="IPR053134">
    <property type="entry name" value="RNA-dir_DNA_polymerase"/>
</dbReference>
<dbReference type="Pfam" id="PF13650">
    <property type="entry name" value="Asp_protease_2"/>
    <property type="match status" value="1"/>
</dbReference>
<dbReference type="GeneID" id="103329714"/>
<keyword evidence="3" id="KW-1185">Reference proteome</keyword>
<organism evidence="3 4">
    <name type="scientific">Prunus mume</name>
    <name type="common">Japanese apricot</name>
    <name type="synonym">Armeniaca mume</name>
    <dbReference type="NCBI Taxonomy" id="102107"/>
    <lineage>
        <taxon>Eukaryota</taxon>
        <taxon>Viridiplantae</taxon>
        <taxon>Streptophyta</taxon>
        <taxon>Embryophyta</taxon>
        <taxon>Tracheophyta</taxon>
        <taxon>Spermatophyta</taxon>
        <taxon>Magnoliopsida</taxon>
        <taxon>eudicotyledons</taxon>
        <taxon>Gunneridae</taxon>
        <taxon>Pentapetalae</taxon>
        <taxon>rosids</taxon>
        <taxon>fabids</taxon>
        <taxon>Rosales</taxon>
        <taxon>Rosaceae</taxon>
        <taxon>Amygdaloideae</taxon>
        <taxon>Amygdaleae</taxon>
        <taxon>Prunus</taxon>
    </lineage>
</organism>
<dbReference type="SUPFAM" id="SSF50630">
    <property type="entry name" value="Acid proteases"/>
    <property type="match status" value="1"/>
</dbReference>
<name>A0ABM0NVG0_PRUMU</name>
<dbReference type="Proteomes" id="UP000694861">
    <property type="component" value="Linkage group LG4"/>
</dbReference>
<accession>A0ABM0NVG0</accession>
<evidence type="ECO:0000256" key="1">
    <source>
        <dbReference type="SAM" id="MobiDB-lite"/>
    </source>
</evidence>
<dbReference type="CDD" id="cd00303">
    <property type="entry name" value="retropepsin_like"/>
    <property type="match status" value="1"/>
</dbReference>
<dbReference type="CDD" id="cd01647">
    <property type="entry name" value="RT_LTR"/>
    <property type="match status" value="1"/>
</dbReference>
<feature type="region of interest" description="Disordered" evidence="1">
    <location>
        <begin position="1"/>
        <end position="23"/>
    </location>
</feature>
<dbReference type="SUPFAM" id="SSF56672">
    <property type="entry name" value="DNA/RNA polymerases"/>
    <property type="match status" value="1"/>
</dbReference>
<dbReference type="InterPro" id="IPR021109">
    <property type="entry name" value="Peptidase_aspartic_dom_sf"/>
</dbReference>
<feature type="region of interest" description="Disordered" evidence="1">
    <location>
        <begin position="300"/>
        <end position="351"/>
    </location>
</feature>
<evidence type="ECO:0000313" key="3">
    <source>
        <dbReference type="Proteomes" id="UP000694861"/>
    </source>
</evidence>
<dbReference type="InterPro" id="IPR043502">
    <property type="entry name" value="DNA/RNA_pol_sf"/>
</dbReference>
<dbReference type="Gene3D" id="2.40.70.10">
    <property type="entry name" value="Acid Proteases"/>
    <property type="match status" value="1"/>
</dbReference>
<dbReference type="PROSITE" id="PS50878">
    <property type="entry name" value="RT_POL"/>
    <property type="match status" value="1"/>
</dbReference>
<evidence type="ECO:0000259" key="2">
    <source>
        <dbReference type="PROSITE" id="PS50878"/>
    </source>
</evidence>
<dbReference type="Pfam" id="PF03732">
    <property type="entry name" value="Retrotrans_gag"/>
    <property type="match status" value="1"/>
</dbReference>
<protein>
    <submittedName>
        <fullName evidence="4">Uncharacterized protein K02A2.6-like</fullName>
    </submittedName>
</protein>
<sequence>MSKSGSDVETDLSKVNMDRGGKSNRERYRDVVAMMEKRLSKMENVVVKFDQRLEEDVLTKMGFEAMMDKLEGQFQGVLNSALDNMRLDVQTKLDHFMAELTALRDEVKDVKGNWALCKEAVLNKTRTQKEPKVLDSFKPKSYNGKREVKELNTFLWNIKRYFKYLKLEDDEPKINTATLFRTDNALMWWRRRSMEIEQGTFTLETWDEFKKDIMLHFYPENAKYEAKEKLRWLKQTGSVKNYVATFTNLLFEVPSMKDEDKLMYFMSGLQNWAKLELQRRHVQTLSEAIAAAKSLVEFKKKDQGDSKSKGKKDSSGSSGGDNKPKEGSKSGDKSDSHKSSWKKNDKCDKGKDKSKLACYLCDGVHMMWDCPQKKALNAMNQEKEEEADREARMGAIHRFNALQAKGAQPQVQAKGVMFVDAVVNGKTTRCLVDTGASHNFMSVQEAKRLGYRVSKEAGSMKTVNSTAKSIDGVARGVELHIAAWKGVADFSVILMDDYDVVLGMEFMDEVKAFPIPFYNTMCIAQGGTMPCMVPVVRQQGKSKLLSAMQLSKSWKKGEPMFLATMKMDIVEKEVQPIPKAMKAILKEFADVMPKELPKTLPPKRERWIMPLSWNRAPYGALVLFQKKREGTLRLCIDYRALNKVTIKNKYPIPLIADLFDQLGRARYFTKLDLRSGYYQVRIAPGDEPKTACVTRYGSYEFLVMPFGLTNAPATFCTLMNKVFHPFLDKFVVVYIDDIVVYSNSLEEHLEHLQKVFQVLREN</sequence>
<dbReference type="PANTHER" id="PTHR24559">
    <property type="entry name" value="TRANSPOSON TY3-I GAG-POL POLYPROTEIN"/>
    <property type="match status" value="1"/>
</dbReference>
<feature type="compositionally biased region" description="Basic and acidic residues" evidence="1">
    <location>
        <begin position="300"/>
        <end position="314"/>
    </location>
</feature>
<gene>
    <name evidence="4" type="primary">LOC103329714</name>
</gene>